<accession>A0A521CDU0</accession>
<dbReference type="SMART" id="SM00966">
    <property type="entry name" value="SpoVT_AbrB"/>
    <property type="match status" value="1"/>
</dbReference>
<dbReference type="Gene3D" id="2.10.260.10">
    <property type="match status" value="1"/>
</dbReference>
<dbReference type="EMBL" id="FXTP01000005">
    <property type="protein sequence ID" value="SMO57572.1"/>
    <property type="molecule type" value="Genomic_DNA"/>
</dbReference>
<reference evidence="2 3" key="1">
    <citation type="submission" date="2017-05" db="EMBL/GenBank/DDBJ databases">
        <authorList>
            <person name="Varghese N."/>
            <person name="Submissions S."/>
        </authorList>
    </citation>
    <scope>NUCLEOTIDE SEQUENCE [LARGE SCALE GENOMIC DNA]</scope>
    <source>
        <strain evidence="2 3">DSM 21985</strain>
    </source>
</reference>
<protein>
    <submittedName>
        <fullName evidence="2">Transcriptional regulator, AbrB family</fullName>
    </submittedName>
</protein>
<name>A0A521CDU0_9BACT</name>
<dbReference type="OrthoDB" id="9811597at2"/>
<dbReference type="Pfam" id="PF04014">
    <property type="entry name" value="MazE_antitoxin"/>
    <property type="match status" value="1"/>
</dbReference>
<dbReference type="Proteomes" id="UP000317557">
    <property type="component" value="Unassembled WGS sequence"/>
</dbReference>
<dbReference type="InterPro" id="IPR007159">
    <property type="entry name" value="SpoVT-AbrB_dom"/>
</dbReference>
<gene>
    <name evidence="2" type="ORF">SAMN06265219_10569</name>
</gene>
<dbReference type="AlphaFoldDB" id="A0A521CDU0"/>
<evidence type="ECO:0000313" key="3">
    <source>
        <dbReference type="Proteomes" id="UP000317557"/>
    </source>
</evidence>
<dbReference type="NCBIfam" id="TIGR01439">
    <property type="entry name" value="lp_hng_hel_AbrB"/>
    <property type="match status" value="1"/>
</dbReference>
<dbReference type="GO" id="GO:0003677">
    <property type="term" value="F:DNA binding"/>
    <property type="evidence" value="ECO:0007669"/>
    <property type="project" value="InterPro"/>
</dbReference>
<dbReference type="SUPFAM" id="SSF89447">
    <property type="entry name" value="AbrB/MazE/MraZ-like"/>
    <property type="match status" value="1"/>
</dbReference>
<sequence length="84" mass="9414">MPTATLTSKGQVTIPKKIRDKLNLKPGDKINFDIEAEGDVKMSTSKKSILEAAGKLHRPGQKPLSQEEMDEKLAEYVRDKFKSQ</sequence>
<dbReference type="InterPro" id="IPR037914">
    <property type="entry name" value="SpoVT-AbrB_sf"/>
</dbReference>
<evidence type="ECO:0000259" key="1">
    <source>
        <dbReference type="SMART" id="SM00966"/>
    </source>
</evidence>
<proteinExistence type="predicted"/>
<feature type="domain" description="SpoVT-AbrB" evidence="1">
    <location>
        <begin position="4"/>
        <end position="50"/>
    </location>
</feature>
<dbReference type="RefSeq" id="WP_142453899.1">
    <property type="nucleotide sequence ID" value="NZ_FXTP01000005.1"/>
</dbReference>
<evidence type="ECO:0000313" key="2">
    <source>
        <dbReference type="EMBL" id="SMO57572.1"/>
    </source>
</evidence>
<keyword evidence="3" id="KW-1185">Reference proteome</keyword>
<organism evidence="2 3">
    <name type="scientific">Gracilimonas mengyeensis</name>
    <dbReference type="NCBI Taxonomy" id="1302730"/>
    <lineage>
        <taxon>Bacteria</taxon>
        <taxon>Pseudomonadati</taxon>
        <taxon>Balneolota</taxon>
        <taxon>Balneolia</taxon>
        <taxon>Balneolales</taxon>
        <taxon>Balneolaceae</taxon>
        <taxon>Gracilimonas</taxon>
    </lineage>
</organism>